<accession>A0A4Z1SU63</accession>
<dbReference type="SUPFAM" id="SSF57850">
    <property type="entry name" value="RING/U-box"/>
    <property type="match status" value="1"/>
</dbReference>
<dbReference type="VEuPathDB" id="GiardiaDB:GMRT_20197"/>
<sequence>MALGPQLDNLLLEGEVLGLLVCKCSLEVLSGLGELGFGTVDKSSILLLLILLFIDWLLELLSTCTGLVAGDSTSISPHLLSLRTPLIFLRSLWLSTHSTSTEKKPADPRIRCSPRSRETSHSLWRALVTGSPVPLQLASPTHSRPDETGRGGVPRHTVPVDGASQFSRLSRDRNPYDKTQRCSPSPQRNFRVICEQTCDVCGRHFPDMRSDSTNNITKPCPNCKRRYLKDDDGCDSVACLHCNTAFCWACLAICENCHEHLLTVHGPEMQAYGLEPSFFYTKVMRSHVGHPTSEWPIEVWEPRKTSS</sequence>
<feature type="region of interest" description="Disordered" evidence="1">
    <location>
        <begin position="134"/>
        <end position="185"/>
    </location>
</feature>
<evidence type="ECO:0000256" key="1">
    <source>
        <dbReference type="SAM" id="MobiDB-lite"/>
    </source>
</evidence>
<keyword evidence="3" id="KW-1185">Reference proteome</keyword>
<reference evidence="2 3" key="1">
    <citation type="submission" date="2019-05" db="EMBL/GenBank/DDBJ databases">
        <title>The compact genome of Giardia muris reveals important steps in the evolution of intestinal protozoan parasites.</title>
        <authorList>
            <person name="Xu F."/>
            <person name="Jimenez-Gonzalez A."/>
            <person name="Einarsson E."/>
            <person name="Astvaldsson A."/>
            <person name="Peirasmaki D."/>
            <person name="Eckmann L."/>
            <person name="Andersson J.O."/>
            <person name="Svard S.G."/>
            <person name="Jerlstrom-Hultqvist J."/>
        </authorList>
    </citation>
    <scope>NUCLEOTIDE SEQUENCE [LARGE SCALE GENOMIC DNA]</scope>
    <source>
        <strain evidence="2 3">Roberts-Thomson</strain>
    </source>
</reference>
<gene>
    <name evidence="2" type="ORF">GMRT_20197</name>
</gene>
<organism evidence="2 3">
    <name type="scientific">Giardia muris</name>
    <dbReference type="NCBI Taxonomy" id="5742"/>
    <lineage>
        <taxon>Eukaryota</taxon>
        <taxon>Metamonada</taxon>
        <taxon>Diplomonadida</taxon>
        <taxon>Hexamitidae</taxon>
        <taxon>Giardiinae</taxon>
        <taxon>Giardia</taxon>
    </lineage>
</organism>
<name>A0A4Z1SU63_GIAMU</name>
<dbReference type="Proteomes" id="UP000315496">
    <property type="component" value="Chromosome 1"/>
</dbReference>
<evidence type="ECO:0000313" key="2">
    <source>
        <dbReference type="EMBL" id="TNJ29416.1"/>
    </source>
</evidence>
<evidence type="ECO:0000313" key="3">
    <source>
        <dbReference type="Proteomes" id="UP000315496"/>
    </source>
</evidence>
<dbReference type="Gene3D" id="1.20.120.1750">
    <property type="match status" value="1"/>
</dbReference>
<protein>
    <submittedName>
        <fullName evidence="2">Uncharacterized protein</fullName>
    </submittedName>
</protein>
<comment type="caution">
    <text evidence="2">The sequence shown here is derived from an EMBL/GenBank/DDBJ whole genome shotgun (WGS) entry which is preliminary data.</text>
</comment>
<feature type="compositionally biased region" description="Basic and acidic residues" evidence="1">
    <location>
        <begin position="169"/>
        <end position="180"/>
    </location>
</feature>
<dbReference type="AlphaFoldDB" id="A0A4Z1SU63"/>
<proteinExistence type="predicted"/>
<dbReference type="EMBL" id="VDLU01000001">
    <property type="protein sequence ID" value="TNJ29416.1"/>
    <property type="molecule type" value="Genomic_DNA"/>
</dbReference>